<comment type="function">
    <text evidence="1">Actins are highly conserved proteins that are involved in various types of cell motility and are ubiquitously expressed in all eukaryotic cells.</text>
</comment>
<dbReference type="SUPFAM" id="SSF53067">
    <property type="entry name" value="Actin-like ATPase domain"/>
    <property type="match status" value="2"/>
</dbReference>
<evidence type="ECO:0000256" key="1">
    <source>
        <dbReference type="ARBA" id="ARBA00003520"/>
    </source>
</evidence>
<protein>
    <submittedName>
        <fullName evidence="5">Actin-3-like</fullName>
    </submittedName>
</protein>
<keyword evidence="4" id="KW-1185">Reference proteome</keyword>
<sequence length="422" mass="47264">MWKLLKRKLKQVRGTTPKKEESHVQTCYETSPVSRKRYNNDGVPVVFDCGTGTCKIGFSGEDLPRDVFPTCTAELQQQLGTFSRKGRESPLFPSSAEHVVCSNPVQRGVITNWDTMEYVWHQCFERLGVSSDTQPVLLSETPFFGPQNREKLAEILFETFDVPALYLLLQPVLALYGSGHWSGIVLDAGEGTTHIVPVFDGYPCNEAIVRFPMAGCDLTEQLGRALQGEAIPALRQSPENYRTTVRHIKEKYCSIMKYEEARKNSMPPSEDKEYTLPCTDTSIVIGPERLKVPEYLFQPERCGFTCPSLQQSIAKSILRCHTSLQDSMASNIVLAGGTTLLPGMCDRLHKELSALSITNINITAPPVRKYSAWMGGSIVASLDTFRSMWLRKDEYYEFGPSSALRKCSWHKASTPTNLSLIL</sequence>
<accession>A0A6P7SNS1</accession>
<dbReference type="SMART" id="SM00268">
    <property type="entry name" value="ACTIN"/>
    <property type="match status" value="1"/>
</dbReference>
<evidence type="ECO:0000313" key="4">
    <source>
        <dbReference type="Proteomes" id="UP000515154"/>
    </source>
</evidence>
<evidence type="ECO:0000256" key="3">
    <source>
        <dbReference type="RuleBase" id="RU000487"/>
    </source>
</evidence>
<dbReference type="PRINTS" id="PR00190">
    <property type="entry name" value="ACTIN"/>
</dbReference>
<dbReference type="KEGG" id="osn:115214985"/>
<evidence type="ECO:0000256" key="2">
    <source>
        <dbReference type="ARBA" id="ARBA00006752"/>
    </source>
</evidence>
<evidence type="ECO:0000313" key="5">
    <source>
        <dbReference type="RefSeq" id="XP_029639944.1"/>
    </source>
</evidence>
<dbReference type="Pfam" id="PF00022">
    <property type="entry name" value="Actin"/>
    <property type="match status" value="1"/>
</dbReference>
<dbReference type="Gene3D" id="3.30.420.40">
    <property type="match status" value="2"/>
</dbReference>
<dbReference type="InterPro" id="IPR043129">
    <property type="entry name" value="ATPase_NBD"/>
</dbReference>
<dbReference type="AlphaFoldDB" id="A0A6P7SNS1"/>
<organism evidence="4 5">
    <name type="scientific">Octopus sinensis</name>
    <name type="common">East Asian common octopus</name>
    <dbReference type="NCBI Taxonomy" id="2607531"/>
    <lineage>
        <taxon>Eukaryota</taxon>
        <taxon>Metazoa</taxon>
        <taxon>Spiralia</taxon>
        <taxon>Lophotrochozoa</taxon>
        <taxon>Mollusca</taxon>
        <taxon>Cephalopoda</taxon>
        <taxon>Coleoidea</taxon>
        <taxon>Octopodiformes</taxon>
        <taxon>Octopoda</taxon>
        <taxon>Incirrata</taxon>
        <taxon>Octopodidae</taxon>
        <taxon>Octopus</taxon>
    </lineage>
</organism>
<comment type="similarity">
    <text evidence="2 3">Belongs to the actin family.</text>
</comment>
<dbReference type="RefSeq" id="XP_029639944.1">
    <property type="nucleotide sequence ID" value="XM_029784084.2"/>
</dbReference>
<dbReference type="Proteomes" id="UP000515154">
    <property type="component" value="Linkage group LG8"/>
</dbReference>
<dbReference type="Gene3D" id="3.90.640.10">
    <property type="entry name" value="Actin, Chain A, domain 4"/>
    <property type="match status" value="1"/>
</dbReference>
<name>A0A6P7SNS1_9MOLL</name>
<dbReference type="InterPro" id="IPR004000">
    <property type="entry name" value="Actin"/>
</dbReference>
<gene>
    <name evidence="5" type="primary">LOC115214985</name>
</gene>
<proteinExistence type="inferred from homology"/>
<dbReference type="PANTHER" id="PTHR11937">
    <property type="entry name" value="ACTIN"/>
    <property type="match status" value="1"/>
</dbReference>
<dbReference type="FunFam" id="3.30.420.40:FF:000050">
    <property type="entry name" value="Actin, alpha skeletal muscle"/>
    <property type="match status" value="1"/>
</dbReference>
<reference evidence="5" key="1">
    <citation type="submission" date="2025-08" db="UniProtKB">
        <authorList>
            <consortium name="RefSeq"/>
        </authorList>
    </citation>
    <scope>IDENTIFICATION</scope>
</reference>